<dbReference type="VEuPathDB" id="FungiDB:A1Q1_03532"/>
<name>J6EXT2_TRIAS</name>
<organism evidence="2 3">
    <name type="scientific">Trichosporon asahii var. asahii (strain ATCC 90039 / CBS 2479 / JCM 2466 / KCTC 7840 / NBRC 103889/ NCYC 2677 / UAMH 7654)</name>
    <name type="common">Yeast</name>
    <dbReference type="NCBI Taxonomy" id="1186058"/>
    <lineage>
        <taxon>Eukaryota</taxon>
        <taxon>Fungi</taxon>
        <taxon>Dikarya</taxon>
        <taxon>Basidiomycota</taxon>
        <taxon>Agaricomycotina</taxon>
        <taxon>Tremellomycetes</taxon>
        <taxon>Trichosporonales</taxon>
        <taxon>Trichosporonaceae</taxon>
        <taxon>Trichosporon</taxon>
    </lineage>
</organism>
<dbReference type="RefSeq" id="XP_014178805.1">
    <property type="nucleotide sequence ID" value="XM_014323330.1"/>
</dbReference>
<dbReference type="Proteomes" id="UP000002748">
    <property type="component" value="Unassembled WGS sequence"/>
</dbReference>
<protein>
    <submittedName>
        <fullName evidence="2">Uncharacterized protein</fullName>
    </submittedName>
</protein>
<feature type="compositionally biased region" description="Low complexity" evidence="1">
    <location>
        <begin position="74"/>
        <end position="83"/>
    </location>
</feature>
<dbReference type="GeneID" id="25987045"/>
<accession>J6EXT2</accession>
<evidence type="ECO:0000313" key="2">
    <source>
        <dbReference type="EMBL" id="EJT47637.1"/>
    </source>
</evidence>
<sequence>MPSEKYHDAQSGYVNDDLAHAVQDVVQISRNGSSQALPSRSRPAVEQNPFEGGELEASGQVPSSRPKFKKRCIAMMGSRGSARSGRRVDAKSSPASPHVW</sequence>
<feature type="region of interest" description="Disordered" evidence="1">
    <location>
        <begin position="30"/>
        <end position="100"/>
    </location>
</feature>
<evidence type="ECO:0000313" key="3">
    <source>
        <dbReference type="Proteomes" id="UP000002748"/>
    </source>
</evidence>
<evidence type="ECO:0000256" key="1">
    <source>
        <dbReference type="SAM" id="MobiDB-lite"/>
    </source>
</evidence>
<dbReference type="AlphaFoldDB" id="J6EXT2"/>
<dbReference type="HOGENOM" id="CLU_2308035_0_0_1"/>
<dbReference type="EMBL" id="ALBS01000234">
    <property type="protein sequence ID" value="EJT47637.1"/>
    <property type="molecule type" value="Genomic_DNA"/>
</dbReference>
<reference evidence="2 3" key="1">
    <citation type="journal article" date="2012" name="Eukaryot. Cell">
        <title>Draft genome sequence of CBS 2479, the standard type strain of Trichosporon asahii.</title>
        <authorList>
            <person name="Yang R.Y."/>
            <person name="Li H.T."/>
            <person name="Zhu H."/>
            <person name="Zhou G.P."/>
            <person name="Wang M."/>
            <person name="Wang L."/>
        </authorList>
    </citation>
    <scope>NUCLEOTIDE SEQUENCE [LARGE SCALE GENOMIC DNA]</scope>
    <source>
        <strain evidence="3">ATCC 90039 / CBS 2479 / JCM 2466 / KCTC 7840 / NCYC 2677 / UAMH 7654</strain>
    </source>
</reference>
<comment type="caution">
    <text evidence="2">The sequence shown here is derived from an EMBL/GenBank/DDBJ whole genome shotgun (WGS) entry which is preliminary data.</text>
</comment>
<gene>
    <name evidence="2" type="ORF">A1Q1_03532</name>
</gene>
<proteinExistence type="predicted"/>
<dbReference type="KEGG" id="tasa:A1Q1_03532"/>